<dbReference type="PANTHER" id="PTHR10492:SF93">
    <property type="entry name" value="ATP-DEPENDENT DNA HELICASE"/>
    <property type="match status" value="1"/>
</dbReference>
<dbReference type="GO" id="GO:0006281">
    <property type="term" value="P:DNA repair"/>
    <property type="evidence" value="ECO:0007669"/>
    <property type="project" value="UniProtKB-KW"/>
</dbReference>
<organism evidence="4 5">
    <name type="scientific">Calocera cornea HHB12733</name>
    <dbReference type="NCBI Taxonomy" id="1353952"/>
    <lineage>
        <taxon>Eukaryota</taxon>
        <taxon>Fungi</taxon>
        <taxon>Dikarya</taxon>
        <taxon>Basidiomycota</taxon>
        <taxon>Agaricomycotina</taxon>
        <taxon>Dacrymycetes</taxon>
        <taxon>Dacrymycetales</taxon>
        <taxon>Dacrymycetaceae</taxon>
        <taxon>Calocera</taxon>
    </lineage>
</organism>
<dbReference type="SUPFAM" id="SSF52540">
    <property type="entry name" value="P-loop containing nucleoside triphosphate hydrolases"/>
    <property type="match status" value="1"/>
</dbReference>
<reference evidence="4 5" key="1">
    <citation type="journal article" date="2016" name="Mol. Biol. Evol.">
        <title>Comparative Genomics of Early-Diverging Mushroom-Forming Fungi Provides Insights into the Origins of Lignocellulose Decay Capabilities.</title>
        <authorList>
            <person name="Nagy L.G."/>
            <person name="Riley R."/>
            <person name="Tritt A."/>
            <person name="Adam C."/>
            <person name="Daum C."/>
            <person name="Floudas D."/>
            <person name="Sun H."/>
            <person name="Yadav J.S."/>
            <person name="Pangilinan J."/>
            <person name="Larsson K.H."/>
            <person name="Matsuura K."/>
            <person name="Barry K."/>
            <person name="Labutti K."/>
            <person name="Kuo R."/>
            <person name="Ohm R.A."/>
            <person name="Bhattacharya S.S."/>
            <person name="Shirouzu T."/>
            <person name="Yoshinaga Y."/>
            <person name="Martin F.M."/>
            <person name="Grigoriev I.V."/>
            <person name="Hibbett D.S."/>
        </authorList>
    </citation>
    <scope>NUCLEOTIDE SEQUENCE [LARGE SCALE GENOMIC DNA]</scope>
    <source>
        <strain evidence="4 5">HHB12733</strain>
    </source>
</reference>
<keyword evidence="1" id="KW-0233">DNA recombination</keyword>
<keyword evidence="1" id="KW-0547">Nucleotide-binding</keyword>
<keyword evidence="1" id="KW-0227">DNA damage</keyword>
<feature type="domain" description="DNA helicase Pif1-like DEAD-box helicase" evidence="3">
    <location>
        <begin position="31"/>
        <end position="135"/>
    </location>
</feature>
<feature type="non-terminal residue" evidence="4">
    <location>
        <position position="1"/>
    </location>
</feature>
<dbReference type="GO" id="GO:0000723">
    <property type="term" value="P:telomere maintenance"/>
    <property type="evidence" value="ECO:0007669"/>
    <property type="project" value="InterPro"/>
</dbReference>
<keyword evidence="1" id="KW-0378">Hydrolase</keyword>
<gene>
    <name evidence="4" type="ORF">CALCODRAFT_411864</name>
</gene>
<keyword evidence="1" id="KW-0067">ATP-binding</keyword>
<dbReference type="Pfam" id="PF05970">
    <property type="entry name" value="PIF1"/>
    <property type="match status" value="1"/>
</dbReference>
<evidence type="ECO:0000313" key="5">
    <source>
        <dbReference type="Proteomes" id="UP000076842"/>
    </source>
</evidence>
<comment type="similarity">
    <text evidence="1">Belongs to the helicase family.</text>
</comment>
<dbReference type="OrthoDB" id="3366231at2759"/>
<dbReference type="GO" id="GO:0043139">
    <property type="term" value="F:5'-3' DNA helicase activity"/>
    <property type="evidence" value="ECO:0007669"/>
    <property type="project" value="UniProtKB-EC"/>
</dbReference>
<keyword evidence="1" id="KW-0234">DNA repair</keyword>
<dbReference type="InParanoid" id="A0A165CXV5"/>
<accession>A0A165CXV5</accession>
<dbReference type="EC" id="5.6.2.3" evidence="1"/>
<evidence type="ECO:0000259" key="3">
    <source>
        <dbReference type="Pfam" id="PF05970"/>
    </source>
</evidence>
<dbReference type="InterPro" id="IPR010285">
    <property type="entry name" value="DNA_helicase_pif1-like_DEAD"/>
</dbReference>
<keyword evidence="1" id="KW-0347">Helicase</keyword>
<proteinExistence type="inferred from homology"/>
<dbReference type="PANTHER" id="PTHR10492">
    <property type="match status" value="1"/>
</dbReference>
<feature type="non-terminal residue" evidence="4">
    <location>
        <position position="135"/>
    </location>
</feature>
<feature type="coiled-coil region" evidence="2">
    <location>
        <begin position="10"/>
        <end position="37"/>
    </location>
</feature>
<sequence length="135" mass="14713">WDHNINHYVFEQLNNNIQKLQADARQRRATLNNEQQQAFEMVAASVQQGLGIFFLNGLAGMGKTHVYKTICSELCAEGQVVLCVASFGIAALLLPGGRTAHSMLKIPIKINGESVLGISAQSQQAELIHQTALVI</sequence>
<dbReference type="Gene3D" id="3.40.50.300">
    <property type="entry name" value="P-loop containing nucleotide triphosphate hydrolases"/>
    <property type="match status" value="1"/>
</dbReference>
<dbReference type="GO" id="GO:0016887">
    <property type="term" value="F:ATP hydrolysis activity"/>
    <property type="evidence" value="ECO:0007669"/>
    <property type="project" value="RHEA"/>
</dbReference>
<evidence type="ECO:0000313" key="4">
    <source>
        <dbReference type="EMBL" id="KZT51638.1"/>
    </source>
</evidence>
<comment type="catalytic activity">
    <reaction evidence="1">
        <text>ATP + H2O = ADP + phosphate + H(+)</text>
        <dbReference type="Rhea" id="RHEA:13065"/>
        <dbReference type="ChEBI" id="CHEBI:15377"/>
        <dbReference type="ChEBI" id="CHEBI:15378"/>
        <dbReference type="ChEBI" id="CHEBI:30616"/>
        <dbReference type="ChEBI" id="CHEBI:43474"/>
        <dbReference type="ChEBI" id="CHEBI:456216"/>
        <dbReference type="EC" id="5.6.2.3"/>
    </reaction>
</comment>
<dbReference type="GO" id="GO:0005524">
    <property type="term" value="F:ATP binding"/>
    <property type="evidence" value="ECO:0007669"/>
    <property type="project" value="UniProtKB-KW"/>
</dbReference>
<dbReference type="Proteomes" id="UP000076842">
    <property type="component" value="Unassembled WGS sequence"/>
</dbReference>
<evidence type="ECO:0000256" key="2">
    <source>
        <dbReference type="SAM" id="Coils"/>
    </source>
</evidence>
<dbReference type="InterPro" id="IPR027417">
    <property type="entry name" value="P-loop_NTPase"/>
</dbReference>
<dbReference type="AlphaFoldDB" id="A0A165CXV5"/>
<name>A0A165CXV5_9BASI</name>
<evidence type="ECO:0000256" key="1">
    <source>
        <dbReference type="RuleBase" id="RU363044"/>
    </source>
</evidence>
<keyword evidence="5" id="KW-1185">Reference proteome</keyword>
<protein>
    <recommendedName>
        <fullName evidence="1">ATP-dependent DNA helicase</fullName>
        <ecNumber evidence="1">5.6.2.3</ecNumber>
    </recommendedName>
</protein>
<keyword evidence="2" id="KW-0175">Coiled coil</keyword>
<dbReference type="EMBL" id="KV424098">
    <property type="protein sequence ID" value="KZT51638.1"/>
    <property type="molecule type" value="Genomic_DNA"/>
</dbReference>
<comment type="cofactor">
    <cofactor evidence="1">
        <name>Mg(2+)</name>
        <dbReference type="ChEBI" id="CHEBI:18420"/>
    </cofactor>
</comment>
<dbReference type="GO" id="GO:0006310">
    <property type="term" value="P:DNA recombination"/>
    <property type="evidence" value="ECO:0007669"/>
    <property type="project" value="UniProtKB-KW"/>
</dbReference>
<dbReference type="STRING" id="1353952.A0A165CXV5"/>